<organism evidence="2 3">
    <name type="scientific">Pelagicoccus enzymogenes</name>
    <dbReference type="NCBI Taxonomy" id="2773457"/>
    <lineage>
        <taxon>Bacteria</taxon>
        <taxon>Pseudomonadati</taxon>
        <taxon>Verrucomicrobiota</taxon>
        <taxon>Opitutia</taxon>
        <taxon>Puniceicoccales</taxon>
        <taxon>Pelagicoccaceae</taxon>
        <taxon>Pelagicoccus</taxon>
    </lineage>
</organism>
<name>A0A927IJ95_9BACT</name>
<evidence type="ECO:0000256" key="1">
    <source>
        <dbReference type="SAM" id="Phobius"/>
    </source>
</evidence>
<sequence length="221" mass="25190">MVSLIMFWPFDLFSEERPYSPFFLLIYIFQTQIILMLWSMAYFSYQAIRNYKSEEIEKWRLQAAVKDAETISIAQEPETVRDYLDLESIHMESRLAYSIDSTPELDDCQIPPMAIQLLAENAIKHSLSKRPQGGSVDIAIYERHGLLHIDVRNPSARAPSDPSSTGVGLKNIRDRLQLLCGPQAELTLEQNKTHVISRIRIPRADRSNGLKSTVNAATPLL</sequence>
<evidence type="ECO:0000313" key="3">
    <source>
        <dbReference type="Proteomes" id="UP000622317"/>
    </source>
</evidence>
<dbReference type="InterPro" id="IPR036890">
    <property type="entry name" value="HATPase_C_sf"/>
</dbReference>
<comment type="caution">
    <text evidence="2">The sequence shown here is derived from an EMBL/GenBank/DDBJ whole genome shotgun (WGS) entry which is preliminary data.</text>
</comment>
<dbReference type="Proteomes" id="UP000622317">
    <property type="component" value="Unassembled WGS sequence"/>
</dbReference>
<dbReference type="RefSeq" id="WP_191619168.1">
    <property type="nucleotide sequence ID" value="NZ_JACYFG010000051.1"/>
</dbReference>
<gene>
    <name evidence="2" type="ORF">IEN85_21565</name>
</gene>
<keyword evidence="1" id="KW-0472">Membrane</keyword>
<keyword evidence="3" id="KW-1185">Reference proteome</keyword>
<dbReference type="PANTHER" id="PTHR34220">
    <property type="entry name" value="SENSOR HISTIDINE KINASE YPDA"/>
    <property type="match status" value="1"/>
</dbReference>
<feature type="transmembrane region" description="Helical" evidence="1">
    <location>
        <begin position="20"/>
        <end position="43"/>
    </location>
</feature>
<dbReference type="Gene3D" id="3.30.565.10">
    <property type="entry name" value="Histidine kinase-like ATPase, C-terminal domain"/>
    <property type="match status" value="1"/>
</dbReference>
<evidence type="ECO:0000313" key="2">
    <source>
        <dbReference type="EMBL" id="MBD5782101.1"/>
    </source>
</evidence>
<accession>A0A927IJ95</accession>
<reference evidence="2" key="1">
    <citation type="submission" date="2020-09" db="EMBL/GenBank/DDBJ databases">
        <title>Pelagicoccus enzymogenes sp. nov. with an EPS production, isolated from marine sediment.</title>
        <authorList>
            <person name="Feng X."/>
        </authorList>
    </citation>
    <scope>NUCLEOTIDE SEQUENCE</scope>
    <source>
        <strain evidence="2">NFK12</strain>
    </source>
</reference>
<dbReference type="SUPFAM" id="SSF55874">
    <property type="entry name" value="ATPase domain of HSP90 chaperone/DNA topoisomerase II/histidine kinase"/>
    <property type="match status" value="1"/>
</dbReference>
<protein>
    <recommendedName>
        <fullName evidence="4">Signal transduction histidine kinase internal region domain-containing protein</fullName>
    </recommendedName>
</protein>
<evidence type="ECO:0008006" key="4">
    <source>
        <dbReference type="Google" id="ProtNLM"/>
    </source>
</evidence>
<dbReference type="AlphaFoldDB" id="A0A927IJ95"/>
<dbReference type="InterPro" id="IPR050640">
    <property type="entry name" value="Bact_2-comp_sensor_kinase"/>
</dbReference>
<keyword evidence="1" id="KW-1133">Transmembrane helix</keyword>
<dbReference type="EMBL" id="JACYFG010000051">
    <property type="protein sequence ID" value="MBD5782101.1"/>
    <property type="molecule type" value="Genomic_DNA"/>
</dbReference>
<proteinExistence type="predicted"/>
<keyword evidence="1" id="KW-0812">Transmembrane</keyword>
<dbReference type="PANTHER" id="PTHR34220:SF9">
    <property type="entry name" value="SIGNAL TRANSDUCTION HISTIDINE KINASE INTERNAL REGION DOMAIN-CONTAINING PROTEIN"/>
    <property type="match status" value="1"/>
</dbReference>